<name>A0ABD1EMC5_HYPHA</name>
<dbReference type="EMBL" id="JBDJPC010000006">
    <property type="protein sequence ID" value="KAL1497611.1"/>
    <property type="molecule type" value="Genomic_DNA"/>
</dbReference>
<evidence type="ECO:0000313" key="1">
    <source>
        <dbReference type="EMBL" id="KAL1497611.1"/>
    </source>
</evidence>
<proteinExistence type="predicted"/>
<reference evidence="1 2" key="1">
    <citation type="submission" date="2024-05" db="EMBL/GenBank/DDBJ databases">
        <title>Genetic variation in Jamaican populations of the coffee berry borer (Hypothenemus hampei).</title>
        <authorList>
            <person name="Errbii M."/>
            <person name="Myrie A."/>
        </authorList>
    </citation>
    <scope>NUCLEOTIDE SEQUENCE [LARGE SCALE GENOMIC DNA]</scope>
    <source>
        <strain evidence="1">JA-Hopewell-2020-01-JO</strain>
        <tissue evidence="1">Whole body</tissue>
    </source>
</reference>
<evidence type="ECO:0008006" key="3">
    <source>
        <dbReference type="Google" id="ProtNLM"/>
    </source>
</evidence>
<comment type="caution">
    <text evidence="1">The sequence shown here is derived from an EMBL/GenBank/DDBJ whole genome shotgun (WGS) entry which is preliminary data.</text>
</comment>
<accession>A0ABD1EMC5</accession>
<gene>
    <name evidence="1" type="ORF">ABEB36_008541</name>
</gene>
<dbReference type="Proteomes" id="UP001566132">
    <property type="component" value="Unassembled WGS sequence"/>
</dbReference>
<sequence>MAKYLENNVDIRNYTQKCNEKKIFERQVKECQLKLTMLVIEHNLPMDHLSKLMTSAAPDSEILKKIDCTRTKTTCLLKNFQEGSEKTIAAALKDNYFSIIVDETTDVSETKCLAILYIYILQ</sequence>
<dbReference type="AlphaFoldDB" id="A0ABD1EMC5"/>
<keyword evidence="2" id="KW-1185">Reference proteome</keyword>
<evidence type="ECO:0000313" key="2">
    <source>
        <dbReference type="Proteomes" id="UP001566132"/>
    </source>
</evidence>
<organism evidence="1 2">
    <name type="scientific">Hypothenemus hampei</name>
    <name type="common">Coffee berry borer</name>
    <dbReference type="NCBI Taxonomy" id="57062"/>
    <lineage>
        <taxon>Eukaryota</taxon>
        <taxon>Metazoa</taxon>
        <taxon>Ecdysozoa</taxon>
        <taxon>Arthropoda</taxon>
        <taxon>Hexapoda</taxon>
        <taxon>Insecta</taxon>
        <taxon>Pterygota</taxon>
        <taxon>Neoptera</taxon>
        <taxon>Endopterygota</taxon>
        <taxon>Coleoptera</taxon>
        <taxon>Polyphaga</taxon>
        <taxon>Cucujiformia</taxon>
        <taxon>Curculionidae</taxon>
        <taxon>Scolytinae</taxon>
        <taxon>Hypothenemus</taxon>
    </lineage>
</organism>
<protein>
    <recommendedName>
        <fullName evidence="3">DUF4371 domain-containing protein</fullName>
    </recommendedName>
</protein>